<dbReference type="Gene3D" id="3.40.190.170">
    <property type="entry name" value="Bacterial extracellular solute-binding protein, family 7"/>
    <property type="match status" value="1"/>
</dbReference>
<gene>
    <name evidence="2" type="ORF">SAMN04487865_10301</name>
</gene>
<dbReference type="InterPro" id="IPR018389">
    <property type="entry name" value="DctP_fam"/>
</dbReference>
<evidence type="ECO:0000256" key="1">
    <source>
        <dbReference type="ARBA" id="ARBA00022729"/>
    </source>
</evidence>
<proteinExistence type="predicted"/>
<dbReference type="PANTHER" id="PTHR33376">
    <property type="match status" value="1"/>
</dbReference>
<dbReference type="Proteomes" id="UP000243374">
    <property type="component" value="Unassembled WGS sequence"/>
</dbReference>
<dbReference type="PANTHER" id="PTHR33376:SF2">
    <property type="entry name" value="DICARBOXYLATE-BINDING PERIPLASMIC PROTEIN"/>
    <property type="match status" value="1"/>
</dbReference>
<dbReference type="GO" id="GO:0030246">
    <property type="term" value="F:carbohydrate binding"/>
    <property type="evidence" value="ECO:0007669"/>
    <property type="project" value="TreeGrafter"/>
</dbReference>
<dbReference type="EMBL" id="FOSF01000030">
    <property type="protein sequence ID" value="SFK14351.1"/>
    <property type="molecule type" value="Genomic_DNA"/>
</dbReference>
<evidence type="ECO:0000313" key="3">
    <source>
        <dbReference type="Proteomes" id="UP000243374"/>
    </source>
</evidence>
<organism evidence="2 3">
    <name type="scientific">Succinivibrio dextrinosolvens</name>
    <dbReference type="NCBI Taxonomy" id="83771"/>
    <lineage>
        <taxon>Bacteria</taxon>
        <taxon>Pseudomonadati</taxon>
        <taxon>Pseudomonadota</taxon>
        <taxon>Gammaproteobacteria</taxon>
        <taxon>Aeromonadales</taxon>
        <taxon>Succinivibrionaceae</taxon>
        <taxon>Succinivibrio</taxon>
    </lineage>
</organism>
<keyword evidence="1" id="KW-0732">Signal</keyword>
<dbReference type="AlphaFoldDB" id="A0A662ZAY8"/>
<protein>
    <submittedName>
        <fullName evidence="2">Extracellular solute-binding protein, family 7</fullName>
    </submittedName>
</protein>
<dbReference type="InterPro" id="IPR038404">
    <property type="entry name" value="TRAP_DctP_sf"/>
</dbReference>
<dbReference type="NCBIfam" id="NF037995">
    <property type="entry name" value="TRAP_S1"/>
    <property type="match status" value="1"/>
</dbReference>
<dbReference type="Pfam" id="PF03480">
    <property type="entry name" value="DctP"/>
    <property type="match status" value="1"/>
</dbReference>
<dbReference type="GO" id="GO:0055085">
    <property type="term" value="P:transmembrane transport"/>
    <property type="evidence" value="ECO:0007669"/>
    <property type="project" value="InterPro"/>
</dbReference>
<keyword evidence="3" id="KW-1185">Reference proteome</keyword>
<name>A0A662ZAY8_9GAMM</name>
<evidence type="ECO:0000313" key="2">
    <source>
        <dbReference type="EMBL" id="SFK14351.1"/>
    </source>
</evidence>
<accession>A0A662ZAY8</accession>
<sequence>MAISASLLENSSKQYAIFTVPYLFRSEEVYEKFICDPEVIAELQAQEKRKFFRPLSAFTAGTRNFYASFPIRTVDDLKDRNIRVQIGRNTGLMMEAFGANDYVMSFRDVYTALKRGAVEGAENNELALVDQKHGEFCKYYSYDGHQMIPDMLIGSEEFLSSLSPEDYEIFMAAAKEAQRVEIREWKSRVKKAIKQAEDMGVSFIKVDSQSFRNKVLPLHDSLLTDNPAIRKLYVMTLKYQ</sequence>
<reference evidence="2 3" key="1">
    <citation type="submission" date="2016-10" db="EMBL/GenBank/DDBJ databases">
        <authorList>
            <person name="Varghese N."/>
            <person name="Submissions S."/>
        </authorList>
    </citation>
    <scope>NUCLEOTIDE SEQUENCE [LARGE SCALE GENOMIC DNA]</scope>
    <source>
        <strain evidence="2 3">22B</strain>
    </source>
</reference>